<feature type="region of interest" description="Disordered" evidence="1">
    <location>
        <begin position="1028"/>
        <end position="1201"/>
    </location>
</feature>
<name>A0AAF0IPH8_9EURO</name>
<dbReference type="GO" id="GO:0006265">
    <property type="term" value="P:DNA topological change"/>
    <property type="evidence" value="ECO:0007669"/>
    <property type="project" value="InterPro"/>
</dbReference>
<feature type="compositionally biased region" description="Basic and acidic residues" evidence="1">
    <location>
        <begin position="1163"/>
        <end position="1198"/>
    </location>
</feature>
<evidence type="ECO:0000256" key="1">
    <source>
        <dbReference type="SAM" id="MobiDB-lite"/>
    </source>
</evidence>
<feature type="compositionally biased region" description="Basic and acidic residues" evidence="1">
    <location>
        <begin position="593"/>
        <end position="602"/>
    </location>
</feature>
<feature type="compositionally biased region" description="Basic and acidic residues" evidence="1">
    <location>
        <begin position="446"/>
        <end position="455"/>
    </location>
</feature>
<gene>
    <name evidence="3" type="ORF">PRK78_006869</name>
</gene>
<feature type="compositionally biased region" description="Basic residues" evidence="1">
    <location>
        <begin position="756"/>
        <end position="765"/>
    </location>
</feature>
<feature type="compositionally biased region" description="Polar residues" evidence="1">
    <location>
        <begin position="473"/>
        <end position="498"/>
    </location>
</feature>
<feature type="compositionally biased region" description="Polar residues" evidence="1">
    <location>
        <begin position="398"/>
        <end position="412"/>
    </location>
</feature>
<feature type="region of interest" description="Disordered" evidence="1">
    <location>
        <begin position="1336"/>
        <end position="1355"/>
    </location>
</feature>
<protein>
    <recommendedName>
        <fullName evidence="2">PH-like domain-containing protein</fullName>
    </recommendedName>
</protein>
<feature type="compositionally biased region" description="Basic and acidic residues" evidence="1">
    <location>
        <begin position="622"/>
        <end position="632"/>
    </location>
</feature>
<evidence type="ECO:0000313" key="3">
    <source>
        <dbReference type="EMBL" id="WEW61379.1"/>
    </source>
</evidence>
<sequence length="1567" mass="171914">MASTCDAPPVASPDRCMLQLIECLRNTIQRVKKDDVLTIPARIIKTVTRSSEAIDTTHLPELVSLFDDEHMGDCCRLEPASFYCMLHLLLRSKPCIARDRGFYLFLVSMRRLTRMSQGEASPGFKEAAYWRKVTLGQQALGSFVGTFLKPHQMLARSWSGQFILELVRQCPANLSLLLKAPVSLSLFGRVILHDTDYDLRLISGMMIQQLLLAHPDPAVFWPPHTNPEFVSWLTPQATMDLDWMNRFNELLLRIDREKIVKSAQANSHITSQTTRIMTVESLDTPGYYFHSQKTPIGMVTSCEYVSICVTSNDRLQVFDIPFNFIQGARLLGAGSPSLQIELVEGTHYITNGLIVKGQSLDITFAEYKQAMEISRVLNRKPTKSIREEKPQAPLRNSPMATDPQNQGTAQTDKTSKLYRHAMSAAINLVGSDEAIDDSPVRAPKRTLTEKEEPPAKRVKRMASSAAIEISLADGSSLQSENSSQDPTESSQLDQNNSADHAENKAGRRAESGYGSLSPDVTSENKPTHHAKKVNLEVLHTTESEEKKGESCNDEVQSRCGSAGRGEDNLLNAEGQQPEPQPQPASSQISSHNNLHDGPKEYSENSTDLTGPKRANGTVEIIDPPRLEIKEVGEVDGADSMKPTPISKPLGVAGDLKEPTGTTSAVSGSRLKRPHHKTSGSIDKKKSVDWDQDLRVDDDKTQLTSTKRQKRTPLNLGPSKSFKEKKQAASTGAKKNAARMLSLSPKGPEADSAPPRRVTKRNKRQVTKTLTSARQRRAAADRANQKLVLATEQENLPYDFDDPIESSAPQAANLELPDAGTADNDAEVADSNVQVAEMAEAPLPQLAESKPGSKDDSPQDITVDIGIHFPELKIPNLQSNGECTTQHGEIQVPSTWPEKALDQKEAPCESPVMSRKRKSLEDDASPTLQGASGEDGPATSKRLKLGTIKSGIKRTWGNHLTETLETAGILPTDRAQNENGSVERDRAVPESSSVKFQAQLNNKAKASQISRNVSWFIARQNAKEQKAELATEVGVDLQTNEAKTDSTLKKTSESGEAIPSSLTPSKESFKGAVDNDQSHMPVAEKTAPETNPTSPQKHQTLQDAGPKESKDAQQANSCVLEGKEAARSQVLPLDVDIEGMENSKDVSAKQPILNPETDSSDDTSENKRESSRGAAEVEHDDSPLHDIQTDTDNGGDRLNEANNSDISVCTLSRTQFIARCRRKAPLNSQTQTVDENGSPRPKQFSRHSRIARRRLQRPKPDQNKNQAQPSGLANVAYVKDVPPSELQDTTLVSGSERDTPVSATSNASSDYSILSQQNRKAGVSSFQRGATVSALSNTTFPIPKKGTGSTKGSNEHPTFIEKLRGLQKTQLPNKVQKAHISKRHSLWDGEKQLIPRSESNDSEEISGSDPETEDENDSSEVVSSSLLVSSSAAYAGADTSEWQKALRATQKTTLDILLDTSNRLVRHLMSEENAILDVVDVYKKGCNRIINQLEAAHDENLKDLLTQLEPIQVGLIDLCQGISRQLDEDKEAFGGLPSIRNLSAACEKKQKRLLRQIENAVKEYARES</sequence>
<evidence type="ECO:0000313" key="4">
    <source>
        <dbReference type="Proteomes" id="UP001219355"/>
    </source>
</evidence>
<organism evidence="3 4">
    <name type="scientific">Emydomyces testavorans</name>
    <dbReference type="NCBI Taxonomy" id="2070801"/>
    <lineage>
        <taxon>Eukaryota</taxon>
        <taxon>Fungi</taxon>
        <taxon>Dikarya</taxon>
        <taxon>Ascomycota</taxon>
        <taxon>Pezizomycotina</taxon>
        <taxon>Eurotiomycetes</taxon>
        <taxon>Eurotiomycetidae</taxon>
        <taxon>Onygenales</taxon>
        <taxon>Nannizziopsiaceae</taxon>
        <taxon>Emydomyces</taxon>
    </lineage>
</organism>
<feature type="domain" description="PH-like" evidence="2">
    <location>
        <begin position="273"/>
        <end position="388"/>
    </location>
</feature>
<feature type="region of interest" description="Disordered" evidence="1">
    <location>
        <begin position="970"/>
        <end position="1004"/>
    </location>
</feature>
<dbReference type="PROSITE" id="PS00304">
    <property type="entry name" value="SASP_1"/>
    <property type="match status" value="1"/>
</dbReference>
<dbReference type="GO" id="GO:0003690">
    <property type="term" value="F:double-stranded DNA binding"/>
    <property type="evidence" value="ECO:0007669"/>
    <property type="project" value="InterPro"/>
</dbReference>
<dbReference type="InterPro" id="IPR018126">
    <property type="entry name" value="SASP_alpha/beta-type_CS"/>
</dbReference>
<feature type="compositionally biased region" description="Basic residues" evidence="1">
    <location>
        <begin position="1242"/>
        <end position="1256"/>
    </location>
</feature>
<dbReference type="InterPro" id="IPR057502">
    <property type="entry name" value="PH_25"/>
</dbReference>
<accession>A0AAF0IPH8</accession>
<feature type="region of interest" description="Disordered" evidence="1">
    <location>
        <begin position="381"/>
        <end position="412"/>
    </location>
</feature>
<feature type="compositionally biased region" description="Polar residues" evidence="1">
    <location>
        <begin position="1225"/>
        <end position="1234"/>
    </location>
</feature>
<feature type="compositionally biased region" description="Basic and acidic residues" evidence="1">
    <location>
        <begin position="499"/>
        <end position="510"/>
    </location>
</feature>
<feature type="region of interest" description="Disordered" evidence="1">
    <location>
        <begin position="1364"/>
        <end position="1421"/>
    </location>
</feature>
<feature type="compositionally biased region" description="Basic and acidic residues" evidence="1">
    <location>
        <begin position="539"/>
        <end position="550"/>
    </location>
</feature>
<keyword evidence="4" id="KW-1185">Reference proteome</keyword>
<feature type="compositionally biased region" description="Polar residues" evidence="1">
    <location>
        <begin position="1300"/>
        <end position="1312"/>
    </location>
</feature>
<feature type="compositionally biased region" description="Basic and acidic residues" evidence="1">
    <location>
        <begin position="1041"/>
        <end position="1052"/>
    </location>
</feature>
<evidence type="ECO:0000259" key="2">
    <source>
        <dbReference type="Pfam" id="PF25380"/>
    </source>
</evidence>
<feature type="region of interest" description="Disordered" evidence="1">
    <location>
        <begin position="1225"/>
        <end position="1312"/>
    </location>
</feature>
<feature type="compositionally biased region" description="Polar residues" evidence="1">
    <location>
        <begin position="1346"/>
        <end position="1355"/>
    </location>
</feature>
<dbReference type="Pfam" id="PF25380">
    <property type="entry name" value="PH_25"/>
    <property type="match status" value="1"/>
</dbReference>
<feature type="compositionally biased region" description="Acidic residues" evidence="1">
    <location>
        <begin position="1399"/>
        <end position="1417"/>
    </location>
</feature>
<dbReference type="EMBL" id="CP120631">
    <property type="protein sequence ID" value="WEW61379.1"/>
    <property type="molecule type" value="Genomic_DNA"/>
</dbReference>
<reference evidence="3" key="1">
    <citation type="submission" date="2023-03" db="EMBL/GenBank/DDBJ databases">
        <title>Emydomyces testavorans Genome Sequence.</title>
        <authorList>
            <person name="Hoyer L."/>
        </authorList>
    </citation>
    <scope>NUCLEOTIDE SEQUENCE</scope>
    <source>
        <strain evidence="3">16-2883</strain>
    </source>
</reference>
<feature type="compositionally biased region" description="Polar residues" evidence="1">
    <location>
        <begin position="1087"/>
        <end position="1101"/>
    </location>
</feature>
<feature type="compositionally biased region" description="Basic and acidic residues" evidence="1">
    <location>
        <begin position="681"/>
        <end position="700"/>
    </location>
</feature>
<dbReference type="Proteomes" id="UP001219355">
    <property type="component" value="Chromosome 5"/>
</dbReference>
<feature type="region of interest" description="Disordered" evidence="1">
    <location>
        <begin position="435"/>
        <end position="945"/>
    </location>
</feature>
<feature type="compositionally biased region" description="Polar residues" evidence="1">
    <location>
        <begin position="989"/>
        <end position="1004"/>
    </location>
</feature>
<feature type="compositionally biased region" description="Polar residues" evidence="1">
    <location>
        <begin position="875"/>
        <end position="893"/>
    </location>
</feature>
<proteinExistence type="predicted"/>